<evidence type="ECO:0000313" key="2">
    <source>
        <dbReference type="Proteomes" id="UP000184423"/>
    </source>
</evidence>
<organism evidence="1 2">
    <name type="scientific">Caloramator proteoclasticus DSM 10124</name>
    <dbReference type="NCBI Taxonomy" id="1121262"/>
    <lineage>
        <taxon>Bacteria</taxon>
        <taxon>Bacillati</taxon>
        <taxon>Bacillota</taxon>
        <taxon>Clostridia</taxon>
        <taxon>Eubacteriales</taxon>
        <taxon>Clostridiaceae</taxon>
        <taxon>Caloramator</taxon>
    </lineage>
</organism>
<dbReference type="EMBL" id="FQVG01000082">
    <property type="protein sequence ID" value="SHF45370.1"/>
    <property type="molecule type" value="Genomic_DNA"/>
</dbReference>
<dbReference type="RefSeq" id="WP_159431477.1">
    <property type="nucleotide sequence ID" value="NZ_FQVG01000082.1"/>
</dbReference>
<evidence type="ECO:0000313" key="1">
    <source>
        <dbReference type="EMBL" id="SHF45370.1"/>
    </source>
</evidence>
<keyword evidence="2" id="KW-1185">Reference proteome</keyword>
<protein>
    <submittedName>
        <fullName evidence="1">Uncharacterized protein</fullName>
    </submittedName>
</protein>
<sequence>MDREKMLLELEEYYEAAGFKDIYINKLKDMTDEELTELYINIFNLNYSWNLFKRVL</sequence>
<dbReference type="Proteomes" id="UP000184423">
    <property type="component" value="Unassembled WGS sequence"/>
</dbReference>
<dbReference type="AlphaFoldDB" id="A0A1M5BSJ2"/>
<accession>A0A1M5BSJ2</accession>
<reference evidence="2" key="1">
    <citation type="submission" date="2016-11" db="EMBL/GenBank/DDBJ databases">
        <authorList>
            <person name="Varghese N."/>
            <person name="Submissions S."/>
        </authorList>
    </citation>
    <scope>NUCLEOTIDE SEQUENCE [LARGE SCALE GENOMIC DNA]</scope>
    <source>
        <strain evidence="2">DSM 10124</strain>
    </source>
</reference>
<name>A0A1M5BSJ2_9CLOT</name>
<proteinExistence type="predicted"/>
<gene>
    <name evidence="1" type="ORF">SAMN02746091_02560</name>
</gene>